<dbReference type="Gene3D" id="1.10.3720.10">
    <property type="entry name" value="MetI-like"/>
    <property type="match status" value="1"/>
</dbReference>
<feature type="transmembrane region" description="Helical" evidence="6">
    <location>
        <begin position="98"/>
        <end position="116"/>
    </location>
</feature>
<feature type="transmembrane region" description="Helical" evidence="6">
    <location>
        <begin position="69"/>
        <end position="92"/>
    </location>
</feature>
<evidence type="ECO:0000256" key="4">
    <source>
        <dbReference type="ARBA" id="ARBA00022989"/>
    </source>
</evidence>
<evidence type="ECO:0000256" key="2">
    <source>
        <dbReference type="ARBA" id="ARBA00022448"/>
    </source>
</evidence>
<sequence length="247" mass="26803">MLAQLEIHQRAGNDSCVASNGFCPSWIAHNIDRYLHPFWQHVYLSVIAVVLGFVIAFALAVLAHNRHWLVGPIIGVTGVLYTLPSIAVFFLLQPITGRGAFTALIALTAYTLLILFRNIVTGFDNVPAETVDAARGLGFTDRQVLWRVEVPLAMPEIIAGLRIASTTTVGLATLAFFAGAGGLGGEIFADITFKSNVVVAGALCLLLAIMFDVVLLTAQRIALPWQRAQTAAGPRPRRLWREARVMD</sequence>
<name>A0A9E6XZ25_9ACTN</name>
<feature type="transmembrane region" description="Helical" evidence="6">
    <location>
        <begin position="42"/>
        <end position="62"/>
    </location>
</feature>
<reference evidence="8" key="1">
    <citation type="journal article" date="2022" name="Int. J. Syst. Evol. Microbiol.">
        <title>Pseudomonas aegrilactucae sp. nov. and Pseudomonas morbosilactucae sp. nov., pathogens causing bacterial rot of lettuce in Japan.</title>
        <authorList>
            <person name="Sawada H."/>
            <person name="Fujikawa T."/>
            <person name="Satou M."/>
        </authorList>
    </citation>
    <scope>NUCLEOTIDE SEQUENCE</scope>
    <source>
        <strain evidence="8">0166_1</strain>
    </source>
</reference>
<dbReference type="Proteomes" id="UP001162834">
    <property type="component" value="Chromosome"/>
</dbReference>
<dbReference type="CDD" id="cd06261">
    <property type="entry name" value="TM_PBP2"/>
    <property type="match status" value="1"/>
</dbReference>
<dbReference type="PANTHER" id="PTHR30177:SF4">
    <property type="entry name" value="OSMOPROTECTANT IMPORT PERMEASE PROTEIN OSMW"/>
    <property type="match status" value="1"/>
</dbReference>
<proteinExistence type="inferred from homology"/>
<comment type="similarity">
    <text evidence="6">Belongs to the binding-protein-dependent transport system permease family.</text>
</comment>
<accession>A0A9E6XZ25</accession>
<keyword evidence="2 6" id="KW-0813">Transport</keyword>
<dbReference type="Pfam" id="PF00528">
    <property type="entry name" value="BPD_transp_1"/>
    <property type="match status" value="1"/>
</dbReference>
<evidence type="ECO:0000313" key="8">
    <source>
        <dbReference type="EMBL" id="UGS36653.1"/>
    </source>
</evidence>
<evidence type="ECO:0000313" key="9">
    <source>
        <dbReference type="Proteomes" id="UP001162834"/>
    </source>
</evidence>
<keyword evidence="5 6" id="KW-0472">Membrane</keyword>
<dbReference type="EMBL" id="CP087164">
    <property type="protein sequence ID" value="UGS36653.1"/>
    <property type="molecule type" value="Genomic_DNA"/>
</dbReference>
<evidence type="ECO:0000256" key="3">
    <source>
        <dbReference type="ARBA" id="ARBA00022692"/>
    </source>
</evidence>
<keyword evidence="4 6" id="KW-1133">Transmembrane helix</keyword>
<dbReference type="GO" id="GO:0055085">
    <property type="term" value="P:transmembrane transport"/>
    <property type="evidence" value="ECO:0007669"/>
    <property type="project" value="InterPro"/>
</dbReference>
<feature type="transmembrane region" description="Helical" evidence="6">
    <location>
        <begin position="163"/>
        <end position="185"/>
    </location>
</feature>
<keyword evidence="9" id="KW-1185">Reference proteome</keyword>
<gene>
    <name evidence="8" type="primary">opuCB_1</name>
    <name evidence="8" type="ORF">DSM104329_03061</name>
</gene>
<dbReference type="GO" id="GO:0031460">
    <property type="term" value="P:glycine betaine transport"/>
    <property type="evidence" value="ECO:0007669"/>
    <property type="project" value="TreeGrafter"/>
</dbReference>
<evidence type="ECO:0000256" key="1">
    <source>
        <dbReference type="ARBA" id="ARBA00004141"/>
    </source>
</evidence>
<comment type="subcellular location">
    <subcellularLocation>
        <location evidence="6">Cell membrane</location>
        <topology evidence="6">Multi-pass membrane protein</topology>
    </subcellularLocation>
    <subcellularLocation>
        <location evidence="1">Membrane</location>
        <topology evidence="1">Multi-pass membrane protein</topology>
    </subcellularLocation>
</comment>
<dbReference type="PROSITE" id="PS50928">
    <property type="entry name" value="ABC_TM1"/>
    <property type="match status" value="1"/>
</dbReference>
<evidence type="ECO:0000256" key="6">
    <source>
        <dbReference type="RuleBase" id="RU363032"/>
    </source>
</evidence>
<dbReference type="AlphaFoldDB" id="A0A9E6XZ25"/>
<keyword evidence="3 6" id="KW-0812">Transmembrane</keyword>
<dbReference type="KEGG" id="sbae:DSM104329_03061"/>
<feature type="transmembrane region" description="Helical" evidence="6">
    <location>
        <begin position="197"/>
        <end position="218"/>
    </location>
</feature>
<dbReference type="InterPro" id="IPR000515">
    <property type="entry name" value="MetI-like"/>
</dbReference>
<dbReference type="RefSeq" id="WP_259310721.1">
    <property type="nucleotide sequence ID" value="NZ_CP087164.1"/>
</dbReference>
<dbReference type="InterPro" id="IPR051204">
    <property type="entry name" value="ABC_transp_perm/SBD"/>
</dbReference>
<organism evidence="8 9">
    <name type="scientific">Capillimicrobium parvum</name>
    <dbReference type="NCBI Taxonomy" id="2884022"/>
    <lineage>
        <taxon>Bacteria</taxon>
        <taxon>Bacillati</taxon>
        <taxon>Actinomycetota</taxon>
        <taxon>Thermoleophilia</taxon>
        <taxon>Solirubrobacterales</taxon>
        <taxon>Capillimicrobiaceae</taxon>
        <taxon>Capillimicrobium</taxon>
    </lineage>
</organism>
<protein>
    <submittedName>
        <fullName evidence="8">Glycine betaine/carnitine/choline transport system permease protein OpuCB</fullName>
    </submittedName>
</protein>
<feature type="domain" description="ABC transmembrane type-1" evidence="7">
    <location>
        <begin position="38"/>
        <end position="215"/>
    </location>
</feature>
<dbReference type="InterPro" id="IPR035906">
    <property type="entry name" value="MetI-like_sf"/>
</dbReference>
<evidence type="ECO:0000256" key="5">
    <source>
        <dbReference type="ARBA" id="ARBA00023136"/>
    </source>
</evidence>
<dbReference type="PANTHER" id="PTHR30177">
    <property type="entry name" value="GLYCINE BETAINE/L-PROLINE TRANSPORT SYSTEM PERMEASE PROTEIN PROW"/>
    <property type="match status" value="1"/>
</dbReference>
<dbReference type="SUPFAM" id="SSF161098">
    <property type="entry name" value="MetI-like"/>
    <property type="match status" value="1"/>
</dbReference>
<dbReference type="GO" id="GO:0005886">
    <property type="term" value="C:plasma membrane"/>
    <property type="evidence" value="ECO:0007669"/>
    <property type="project" value="UniProtKB-SubCell"/>
</dbReference>
<evidence type="ECO:0000259" key="7">
    <source>
        <dbReference type="PROSITE" id="PS50928"/>
    </source>
</evidence>